<dbReference type="OrthoDB" id="447516at2759"/>
<comment type="caution">
    <text evidence="2">The sequence shown here is derived from an EMBL/GenBank/DDBJ whole genome shotgun (WGS) entry which is preliminary data.</text>
</comment>
<keyword evidence="3" id="KW-1185">Reference proteome</keyword>
<dbReference type="EMBL" id="BKCP01011625">
    <property type="protein sequence ID" value="GER55118.1"/>
    <property type="molecule type" value="Genomic_DNA"/>
</dbReference>
<protein>
    <submittedName>
        <fullName evidence="2">Periaxin</fullName>
    </submittedName>
</protein>
<organism evidence="2 3">
    <name type="scientific">Striga asiatica</name>
    <name type="common">Asiatic witchweed</name>
    <name type="synonym">Buchnera asiatica</name>
    <dbReference type="NCBI Taxonomy" id="4170"/>
    <lineage>
        <taxon>Eukaryota</taxon>
        <taxon>Viridiplantae</taxon>
        <taxon>Streptophyta</taxon>
        <taxon>Embryophyta</taxon>
        <taxon>Tracheophyta</taxon>
        <taxon>Spermatophyta</taxon>
        <taxon>Magnoliopsida</taxon>
        <taxon>eudicotyledons</taxon>
        <taxon>Gunneridae</taxon>
        <taxon>Pentapetalae</taxon>
        <taxon>asterids</taxon>
        <taxon>lamiids</taxon>
        <taxon>Lamiales</taxon>
        <taxon>Orobanchaceae</taxon>
        <taxon>Buchnereae</taxon>
        <taxon>Striga</taxon>
    </lineage>
</organism>
<name>A0A5A7RCH2_STRAF</name>
<accession>A0A5A7RCH2</accession>
<gene>
    <name evidence="2" type="ORF">STAS_32751</name>
</gene>
<evidence type="ECO:0000313" key="3">
    <source>
        <dbReference type="Proteomes" id="UP000325081"/>
    </source>
</evidence>
<feature type="compositionally biased region" description="Basic and acidic residues" evidence="1">
    <location>
        <begin position="175"/>
        <end position="188"/>
    </location>
</feature>
<feature type="compositionally biased region" description="Basic and acidic residues" evidence="1">
    <location>
        <begin position="157"/>
        <end position="166"/>
    </location>
</feature>
<proteinExistence type="predicted"/>
<evidence type="ECO:0000256" key="1">
    <source>
        <dbReference type="SAM" id="MobiDB-lite"/>
    </source>
</evidence>
<feature type="region of interest" description="Disordered" evidence="1">
    <location>
        <begin position="144"/>
        <end position="190"/>
    </location>
</feature>
<evidence type="ECO:0000313" key="2">
    <source>
        <dbReference type="EMBL" id="GER55118.1"/>
    </source>
</evidence>
<dbReference type="AlphaFoldDB" id="A0A5A7RCH2"/>
<dbReference type="Proteomes" id="UP000325081">
    <property type="component" value="Unassembled WGS sequence"/>
</dbReference>
<sequence length="362" mass="38132">MDRDWVNELVQFAYQYIHDHAPQLAGEGDGWVLVGVNGQENPRRAAAAEEGDARREPAIEREMRTADVLAEQEEDGPRLQYPPDEDGDLYGPIFASDSQPSAAAGAPAGTDLQPSYAVPLLIPAAGDGSEIAVAARSVMGTGKWVAEDEPETSSAAADRKGKAKVVDDEDDETEAEAKVPTETDKSKSDQVNTQTEILAHAMSFPYVPPPNMTVPDLSNMTMPGVPDNALPIPTVPNATVPEMSNITMPDGPTMTLPGPLMPNPTTGPAGPNVSMPDLSNMTVPDMSNMTVSSLPRINTLPSPTTGPTMPAGPNATVPSVPNIVLPSTTGQNTTVPLVPNMTVQGVPIMTLPGRDSENEDRA</sequence>
<reference evidence="3" key="1">
    <citation type="journal article" date="2019" name="Curr. Biol.">
        <title>Genome Sequence of Striga asiatica Provides Insight into the Evolution of Plant Parasitism.</title>
        <authorList>
            <person name="Yoshida S."/>
            <person name="Kim S."/>
            <person name="Wafula E.K."/>
            <person name="Tanskanen J."/>
            <person name="Kim Y.M."/>
            <person name="Honaas L."/>
            <person name="Yang Z."/>
            <person name="Spallek T."/>
            <person name="Conn C.E."/>
            <person name="Ichihashi Y."/>
            <person name="Cheong K."/>
            <person name="Cui S."/>
            <person name="Der J.P."/>
            <person name="Gundlach H."/>
            <person name="Jiao Y."/>
            <person name="Hori C."/>
            <person name="Ishida J.K."/>
            <person name="Kasahara H."/>
            <person name="Kiba T."/>
            <person name="Kim M.S."/>
            <person name="Koo N."/>
            <person name="Laohavisit A."/>
            <person name="Lee Y.H."/>
            <person name="Lumba S."/>
            <person name="McCourt P."/>
            <person name="Mortimer J.C."/>
            <person name="Mutuku J.M."/>
            <person name="Nomura T."/>
            <person name="Sasaki-Sekimoto Y."/>
            <person name="Seto Y."/>
            <person name="Wang Y."/>
            <person name="Wakatake T."/>
            <person name="Sakakibara H."/>
            <person name="Demura T."/>
            <person name="Yamaguchi S."/>
            <person name="Yoneyama K."/>
            <person name="Manabe R.I."/>
            <person name="Nelson D.C."/>
            <person name="Schulman A.H."/>
            <person name="Timko M.P."/>
            <person name="dePamphilis C.W."/>
            <person name="Choi D."/>
            <person name="Shirasu K."/>
        </authorList>
    </citation>
    <scope>NUCLEOTIDE SEQUENCE [LARGE SCALE GENOMIC DNA]</scope>
    <source>
        <strain evidence="3">cv. UVA1</strain>
    </source>
</reference>
<feature type="region of interest" description="Disordered" evidence="1">
    <location>
        <begin position="67"/>
        <end position="108"/>
    </location>
</feature>
<feature type="compositionally biased region" description="Low complexity" evidence="1">
    <location>
        <begin position="95"/>
        <end position="108"/>
    </location>
</feature>